<evidence type="ECO:0000256" key="3">
    <source>
        <dbReference type="ARBA" id="ARBA00022825"/>
    </source>
</evidence>
<evidence type="ECO:0000256" key="2">
    <source>
        <dbReference type="ARBA" id="ARBA00022801"/>
    </source>
</evidence>
<dbReference type="Gene3D" id="3.40.50.200">
    <property type="entry name" value="Peptidase S8/S53 domain"/>
    <property type="match status" value="1"/>
</dbReference>
<evidence type="ECO:0000256" key="4">
    <source>
        <dbReference type="PROSITE-ProRule" id="PRU01240"/>
    </source>
</evidence>
<dbReference type="InterPro" id="IPR023828">
    <property type="entry name" value="Peptidase_S8_Ser-AS"/>
</dbReference>
<dbReference type="GO" id="GO:0006508">
    <property type="term" value="P:proteolysis"/>
    <property type="evidence" value="ECO:0007669"/>
    <property type="project" value="UniProtKB-KW"/>
</dbReference>
<keyword evidence="2" id="KW-0378">Hydrolase</keyword>
<evidence type="ECO:0000313" key="7">
    <source>
        <dbReference type="Proteomes" id="UP001303889"/>
    </source>
</evidence>
<keyword evidence="3" id="KW-0720">Serine protease</keyword>
<organism evidence="6 7">
    <name type="scientific">Staphylotrichum tortipilum</name>
    <dbReference type="NCBI Taxonomy" id="2831512"/>
    <lineage>
        <taxon>Eukaryota</taxon>
        <taxon>Fungi</taxon>
        <taxon>Dikarya</taxon>
        <taxon>Ascomycota</taxon>
        <taxon>Pezizomycotina</taxon>
        <taxon>Sordariomycetes</taxon>
        <taxon>Sordariomycetidae</taxon>
        <taxon>Sordariales</taxon>
        <taxon>Chaetomiaceae</taxon>
        <taxon>Staphylotrichum</taxon>
    </lineage>
</organism>
<dbReference type="Pfam" id="PF00082">
    <property type="entry name" value="Peptidase_S8"/>
    <property type="match status" value="1"/>
</dbReference>
<accession>A0AAN6RMU4</accession>
<name>A0AAN6RMU4_9PEZI</name>
<dbReference type="Proteomes" id="UP001303889">
    <property type="component" value="Unassembled WGS sequence"/>
</dbReference>
<dbReference type="CDD" id="cd00306">
    <property type="entry name" value="Peptidases_S8_S53"/>
    <property type="match status" value="1"/>
</dbReference>
<sequence length="222" mass="24419">VYFAQVADTVPLPPRQIAKAIDHAVVEWQVDVISISFGFPDETEQGCDELRAAVHRAHAAGVLLFAAASNVGAHGIPAFPARQTGVFCIYAGDGKGNSSRTCPTASRYDVNFLTLGEGVDSAWPKYLAPGSSQFLWTKRKSGTSFATPIAAGLAATFLLYARQNLTADEAKKFKEYDKMKDLLARNAHERHGYHVLSLDSFSKRTPEERKLLMKNIMEGREW</sequence>
<dbReference type="EMBL" id="MU856641">
    <property type="protein sequence ID" value="KAK3896449.1"/>
    <property type="molecule type" value="Genomic_DNA"/>
</dbReference>
<dbReference type="SUPFAM" id="SSF52743">
    <property type="entry name" value="Subtilisin-like"/>
    <property type="match status" value="1"/>
</dbReference>
<reference evidence="6" key="2">
    <citation type="submission" date="2023-05" db="EMBL/GenBank/DDBJ databases">
        <authorList>
            <consortium name="Lawrence Berkeley National Laboratory"/>
            <person name="Steindorff A."/>
            <person name="Hensen N."/>
            <person name="Bonometti L."/>
            <person name="Westerberg I."/>
            <person name="Brannstrom I.O."/>
            <person name="Guillou S."/>
            <person name="Cros-Aarteil S."/>
            <person name="Calhoun S."/>
            <person name="Haridas S."/>
            <person name="Kuo A."/>
            <person name="Mondo S."/>
            <person name="Pangilinan J."/>
            <person name="Riley R."/>
            <person name="Labutti K."/>
            <person name="Andreopoulos B."/>
            <person name="Lipzen A."/>
            <person name="Chen C."/>
            <person name="Yanf M."/>
            <person name="Daum C."/>
            <person name="Ng V."/>
            <person name="Clum A."/>
            <person name="Ohm R."/>
            <person name="Martin F."/>
            <person name="Silar P."/>
            <person name="Natvig D."/>
            <person name="Lalanne C."/>
            <person name="Gautier V."/>
            <person name="Ament-Velasquez S.L."/>
            <person name="Kruys A."/>
            <person name="Hutchinson M.I."/>
            <person name="Powell A.J."/>
            <person name="Barry K."/>
            <person name="Miller A.N."/>
            <person name="Grigoriev I.V."/>
            <person name="Debuchy R."/>
            <person name="Gladieux P."/>
            <person name="Thoren M.H."/>
            <person name="Johannesson H."/>
        </authorList>
    </citation>
    <scope>NUCLEOTIDE SEQUENCE</scope>
    <source>
        <strain evidence="6">CBS 103.79</strain>
    </source>
</reference>
<dbReference type="GO" id="GO:0004252">
    <property type="term" value="F:serine-type endopeptidase activity"/>
    <property type="evidence" value="ECO:0007669"/>
    <property type="project" value="InterPro"/>
</dbReference>
<comment type="caution">
    <text evidence="4">Lacks conserved residue(s) required for the propagation of feature annotation.</text>
</comment>
<gene>
    <name evidence="6" type="ORF">C8A05DRAFT_20574</name>
</gene>
<dbReference type="InterPro" id="IPR000209">
    <property type="entry name" value="Peptidase_S8/S53_dom"/>
</dbReference>
<feature type="domain" description="Peptidase S8/S53" evidence="5">
    <location>
        <begin position="10"/>
        <end position="190"/>
    </location>
</feature>
<dbReference type="AlphaFoldDB" id="A0AAN6RMU4"/>
<dbReference type="PROSITE" id="PS00138">
    <property type="entry name" value="SUBTILASE_SER"/>
    <property type="match status" value="1"/>
</dbReference>
<evidence type="ECO:0000313" key="6">
    <source>
        <dbReference type="EMBL" id="KAK3896449.1"/>
    </source>
</evidence>
<protein>
    <submittedName>
        <fullName evidence="6">Peptidase S8/S53 domain-containing protein</fullName>
    </submittedName>
</protein>
<comment type="caution">
    <text evidence="6">The sequence shown here is derived from an EMBL/GenBank/DDBJ whole genome shotgun (WGS) entry which is preliminary data.</text>
</comment>
<comment type="similarity">
    <text evidence="4">Belongs to the peptidase S8 family.</text>
</comment>
<evidence type="ECO:0000259" key="5">
    <source>
        <dbReference type="Pfam" id="PF00082"/>
    </source>
</evidence>
<evidence type="ECO:0000256" key="1">
    <source>
        <dbReference type="ARBA" id="ARBA00022670"/>
    </source>
</evidence>
<dbReference type="InterPro" id="IPR036852">
    <property type="entry name" value="Peptidase_S8/S53_dom_sf"/>
</dbReference>
<reference evidence="6" key="1">
    <citation type="journal article" date="2023" name="Mol. Phylogenet. Evol.">
        <title>Genome-scale phylogeny and comparative genomics of the fungal order Sordariales.</title>
        <authorList>
            <person name="Hensen N."/>
            <person name="Bonometti L."/>
            <person name="Westerberg I."/>
            <person name="Brannstrom I.O."/>
            <person name="Guillou S."/>
            <person name="Cros-Aarteil S."/>
            <person name="Calhoun S."/>
            <person name="Haridas S."/>
            <person name="Kuo A."/>
            <person name="Mondo S."/>
            <person name="Pangilinan J."/>
            <person name="Riley R."/>
            <person name="LaButti K."/>
            <person name="Andreopoulos B."/>
            <person name="Lipzen A."/>
            <person name="Chen C."/>
            <person name="Yan M."/>
            <person name="Daum C."/>
            <person name="Ng V."/>
            <person name="Clum A."/>
            <person name="Steindorff A."/>
            <person name="Ohm R.A."/>
            <person name="Martin F."/>
            <person name="Silar P."/>
            <person name="Natvig D.O."/>
            <person name="Lalanne C."/>
            <person name="Gautier V."/>
            <person name="Ament-Velasquez S.L."/>
            <person name="Kruys A."/>
            <person name="Hutchinson M.I."/>
            <person name="Powell A.J."/>
            <person name="Barry K."/>
            <person name="Miller A.N."/>
            <person name="Grigoriev I.V."/>
            <person name="Debuchy R."/>
            <person name="Gladieux P."/>
            <person name="Hiltunen Thoren M."/>
            <person name="Johannesson H."/>
        </authorList>
    </citation>
    <scope>NUCLEOTIDE SEQUENCE</scope>
    <source>
        <strain evidence="6">CBS 103.79</strain>
    </source>
</reference>
<proteinExistence type="inferred from homology"/>
<keyword evidence="7" id="KW-1185">Reference proteome</keyword>
<feature type="non-terminal residue" evidence="6">
    <location>
        <position position="1"/>
    </location>
</feature>
<dbReference type="PROSITE" id="PS51892">
    <property type="entry name" value="SUBTILASE"/>
    <property type="match status" value="1"/>
</dbReference>
<keyword evidence="1" id="KW-0645">Protease</keyword>